<keyword evidence="1" id="KW-0812">Transmembrane</keyword>
<feature type="transmembrane region" description="Helical" evidence="1">
    <location>
        <begin position="6"/>
        <end position="24"/>
    </location>
</feature>
<name>A0A060UPT9_9PROT</name>
<protein>
    <recommendedName>
        <fullName evidence="5">NfeD-like C-terminal domain-containing protein</fullName>
    </recommendedName>
</protein>
<evidence type="ECO:0000256" key="1">
    <source>
        <dbReference type="SAM" id="Phobius"/>
    </source>
</evidence>
<reference evidence="2" key="2">
    <citation type="submission" date="2014-07" db="EMBL/GenBank/DDBJ databases">
        <title>Initial genome analysis of the psychrotolerant acidophile Acidithiobacillus ferrivorans CF27: insights into iron and sulfur oxidation pathways and into biofilm formation.</title>
        <authorList>
            <person name="Talla E."/>
            <person name="Hedrich S."/>
            <person name="Mangenot S."/>
            <person name="Ji B."/>
            <person name="Johnson D.B."/>
            <person name="Barbe V."/>
            <person name="Bonnefoy V."/>
        </authorList>
    </citation>
    <scope>NUCLEOTIDE SEQUENCE [LARGE SCALE GENOMIC DNA]</scope>
    <source>
        <strain evidence="2">CF27</strain>
    </source>
</reference>
<keyword evidence="1" id="KW-0472">Membrane</keyword>
<keyword evidence="1" id="KW-1133">Transmembrane helix</keyword>
<dbReference type="Proteomes" id="UP000193925">
    <property type="component" value="Chromosome AFERRI"/>
</dbReference>
<dbReference type="EMBL" id="CCCS020000002">
    <property type="protein sequence ID" value="CDQ08823.1"/>
    <property type="molecule type" value="Genomic_DNA"/>
</dbReference>
<evidence type="ECO:0000313" key="2">
    <source>
        <dbReference type="EMBL" id="CDQ08823.1"/>
    </source>
</evidence>
<organism evidence="2">
    <name type="scientific">Acidithiobacillus ferrivorans</name>
    <dbReference type="NCBI Taxonomy" id="160808"/>
    <lineage>
        <taxon>Bacteria</taxon>
        <taxon>Pseudomonadati</taxon>
        <taxon>Pseudomonadota</taxon>
        <taxon>Acidithiobacillia</taxon>
        <taxon>Acidithiobacillales</taxon>
        <taxon>Acidithiobacillaceae</taxon>
        <taxon>Acidithiobacillus</taxon>
    </lineage>
</organism>
<accession>A0A060UPT9</accession>
<gene>
    <name evidence="2" type="ORF">AFERRI_100258</name>
    <name evidence="3" type="ORF">AFERRI_50224</name>
</gene>
<sequence>MTLGVTMFMVYVVIAFVAGLAELFTGTFYLAAVALAALFTAITGLLLPGTVLHWVFLGFCLVLLPTGLWLRHRLAAKTKDLGDFDLGQGVDVVSGPDSNQQYSVRYRGAEWLAVVDDGPSPCPGDRAVIIAKTDNLLHLGVLPRQNSGKEPLCPPSSLS</sequence>
<feature type="transmembrane region" description="Helical" evidence="1">
    <location>
        <begin position="53"/>
        <end position="70"/>
    </location>
</feature>
<evidence type="ECO:0000313" key="4">
    <source>
        <dbReference type="Proteomes" id="UP000193925"/>
    </source>
</evidence>
<evidence type="ECO:0000313" key="3">
    <source>
        <dbReference type="EMBL" id="SMH67023.1"/>
    </source>
</evidence>
<dbReference type="EMBL" id="LT841305">
    <property type="protein sequence ID" value="SMH67023.1"/>
    <property type="molecule type" value="Genomic_DNA"/>
</dbReference>
<proteinExistence type="predicted"/>
<keyword evidence="4" id="KW-1185">Reference proteome</keyword>
<feature type="transmembrane region" description="Helical" evidence="1">
    <location>
        <begin position="29"/>
        <end position="47"/>
    </location>
</feature>
<evidence type="ECO:0008006" key="5">
    <source>
        <dbReference type="Google" id="ProtNLM"/>
    </source>
</evidence>
<reference evidence="3 4" key="3">
    <citation type="submission" date="2017-03" db="EMBL/GenBank/DDBJ databases">
        <authorList>
            <person name="Regsiter A."/>
            <person name="William W."/>
        </authorList>
    </citation>
    <scope>NUCLEOTIDE SEQUENCE [LARGE SCALE GENOMIC DNA]</scope>
    <source>
        <strain evidence="3">PRJEB5721</strain>
    </source>
</reference>
<dbReference type="AlphaFoldDB" id="A0A060UPT9"/>
<reference evidence="2" key="1">
    <citation type="submission" date="2014-03" db="EMBL/GenBank/DDBJ databases">
        <authorList>
            <person name="Genoscope - CEA"/>
        </authorList>
    </citation>
    <scope>NUCLEOTIDE SEQUENCE [LARGE SCALE GENOMIC DNA]</scope>
    <source>
        <strain evidence="2">CF27</strain>
    </source>
</reference>